<keyword evidence="1" id="KW-1133">Transmembrane helix</keyword>
<feature type="transmembrane region" description="Helical" evidence="1">
    <location>
        <begin position="146"/>
        <end position="164"/>
    </location>
</feature>
<protein>
    <recommendedName>
        <fullName evidence="3">Transposase DDE domain-containing protein</fullName>
    </recommendedName>
</protein>
<evidence type="ECO:0000313" key="2">
    <source>
        <dbReference type="EMBL" id="SBS70684.1"/>
    </source>
</evidence>
<evidence type="ECO:0008006" key="3">
    <source>
        <dbReference type="Google" id="ProtNLM"/>
    </source>
</evidence>
<dbReference type="AlphaFoldDB" id="A0A1Y5NWC4"/>
<organism evidence="2">
    <name type="scientific">uncultured Mycobacterium sp</name>
    <dbReference type="NCBI Taxonomy" id="171292"/>
    <lineage>
        <taxon>Bacteria</taxon>
        <taxon>Bacillati</taxon>
        <taxon>Actinomycetota</taxon>
        <taxon>Actinomycetes</taxon>
        <taxon>Mycobacteriales</taxon>
        <taxon>Mycobacteriaceae</taxon>
        <taxon>Mycobacterium</taxon>
        <taxon>environmental samples</taxon>
    </lineage>
</organism>
<name>A0A1Y5NWC4_9MYCO</name>
<accession>A0A1Y5NWC4</accession>
<evidence type="ECO:0000256" key="1">
    <source>
        <dbReference type="SAM" id="Phobius"/>
    </source>
</evidence>
<proteinExistence type="predicted"/>
<gene>
    <name evidence="2" type="ORF">MHPYR_10264</name>
</gene>
<feature type="transmembrane region" description="Helical" evidence="1">
    <location>
        <begin position="6"/>
        <end position="27"/>
    </location>
</feature>
<dbReference type="EMBL" id="FLQS01000001">
    <property type="protein sequence ID" value="SBS70684.1"/>
    <property type="molecule type" value="Genomic_DNA"/>
</dbReference>
<keyword evidence="1" id="KW-0812">Transmembrane</keyword>
<sequence length="211" mass="23058">MTVAAPASSVWLVAAYALALVATAWGFDLMARKSSARAARWRTGRFVYHADHDAWVCPQDQWLWPTSFDPANRVMRYRALPTVCNSCPVKSTCTTSMHGREVSREIDPWPHSETGRFHRGIACVVAGLALVMLLAMLIGRHSPTEVVVLIGTALIVAAAGVPLLRHLWATPSNAPGHLPHRSGHEDAVAAAIDRYSTRWGGGWTDTKDNAR</sequence>
<reference evidence="2" key="1">
    <citation type="submission" date="2016-03" db="EMBL/GenBank/DDBJ databases">
        <authorList>
            <person name="Ploux O."/>
        </authorList>
    </citation>
    <scope>NUCLEOTIDE SEQUENCE</scope>
    <source>
        <strain evidence="2">UC10</strain>
    </source>
</reference>
<keyword evidence="1" id="KW-0472">Membrane</keyword>
<feature type="transmembrane region" description="Helical" evidence="1">
    <location>
        <begin position="121"/>
        <end position="140"/>
    </location>
</feature>